<evidence type="ECO:0000256" key="15">
    <source>
        <dbReference type="SAM" id="Phobius"/>
    </source>
</evidence>
<comment type="similarity">
    <text evidence="4">Belongs to the CDP-alcohol phosphatidyltransferase class-I family.</text>
</comment>
<evidence type="ECO:0000256" key="11">
    <source>
        <dbReference type="ARBA" id="ARBA00023136"/>
    </source>
</evidence>
<dbReference type="GO" id="GO:0008444">
    <property type="term" value="F:CDP-diacylglycerol-glycerol-3-phosphate 3-phosphatidyltransferase activity"/>
    <property type="evidence" value="ECO:0007669"/>
    <property type="project" value="UniProtKB-EC"/>
</dbReference>
<evidence type="ECO:0000256" key="14">
    <source>
        <dbReference type="ARBA" id="ARBA00048586"/>
    </source>
</evidence>
<feature type="transmembrane region" description="Helical" evidence="15">
    <location>
        <begin position="68"/>
        <end position="89"/>
    </location>
</feature>
<evidence type="ECO:0000313" key="17">
    <source>
        <dbReference type="Proteomes" id="UP000476030"/>
    </source>
</evidence>
<dbReference type="EMBL" id="WTUW01000002">
    <property type="protein sequence ID" value="MZR30335.1"/>
    <property type="molecule type" value="Genomic_DNA"/>
</dbReference>
<keyword evidence="17" id="KW-1185">Reference proteome</keyword>
<keyword evidence="9 15" id="KW-1133">Transmembrane helix</keyword>
<dbReference type="PIRSF" id="PIRSF000847">
    <property type="entry name" value="Phos_ph_gly_syn"/>
    <property type="match status" value="1"/>
</dbReference>
<feature type="transmembrane region" description="Helical" evidence="15">
    <location>
        <begin position="96"/>
        <end position="115"/>
    </location>
</feature>
<dbReference type="PANTHER" id="PTHR14269:SF62">
    <property type="entry name" value="CDP-DIACYLGLYCEROL--GLYCEROL-3-PHOSPHATE 3-PHOSPHATIDYLTRANSFERASE 1, CHLOROPLASTIC"/>
    <property type="match status" value="1"/>
</dbReference>
<reference evidence="16 17" key="1">
    <citation type="submission" date="2019-12" db="EMBL/GenBank/DDBJ databases">
        <title>Snethiella sp. nov. sp. isolated from sea sand.</title>
        <authorList>
            <person name="Kim J."/>
            <person name="Jeong S.E."/>
            <person name="Jung H.S."/>
            <person name="Jeon C.O."/>
        </authorList>
    </citation>
    <scope>NUCLEOTIDE SEQUENCE [LARGE SCALE GENOMIC DNA]</scope>
    <source>
        <strain evidence="16 17">DP05</strain>
    </source>
</reference>
<evidence type="ECO:0000256" key="4">
    <source>
        <dbReference type="ARBA" id="ARBA00010441"/>
    </source>
</evidence>
<accession>A0A6L8W5C9</accession>
<proteinExistence type="inferred from homology"/>
<comment type="catalytic activity">
    <reaction evidence="14">
        <text>a CDP-1,2-diacyl-sn-glycerol + sn-glycerol 3-phosphate = a 1,2-diacyl-sn-glycero-3-phospho-(1'-sn-glycero-3'-phosphate) + CMP + H(+)</text>
        <dbReference type="Rhea" id="RHEA:12593"/>
        <dbReference type="ChEBI" id="CHEBI:15378"/>
        <dbReference type="ChEBI" id="CHEBI:57597"/>
        <dbReference type="ChEBI" id="CHEBI:58332"/>
        <dbReference type="ChEBI" id="CHEBI:60110"/>
        <dbReference type="ChEBI" id="CHEBI:60377"/>
        <dbReference type="EC" id="2.7.8.5"/>
    </reaction>
</comment>
<keyword evidence="16" id="KW-0808">Transferase</keyword>
<evidence type="ECO:0000256" key="7">
    <source>
        <dbReference type="ARBA" id="ARBA00022516"/>
    </source>
</evidence>
<feature type="transmembrane region" description="Helical" evidence="15">
    <location>
        <begin position="28"/>
        <end position="48"/>
    </location>
</feature>
<comment type="pathway">
    <text evidence="3">Lipid metabolism.</text>
</comment>
<evidence type="ECO:0000256" key="8">
    <source>
        <dbReference type="ARBA" id="ARBA00022692"/>
    </source>
</evidence>
<keyword evidence="7" id="KW-0444">Lipid biosynthesis</keyword>
<dbReference type="InterPro" id="IPR000462">
    <property type="entry name" value="CDP-OH_P_trans"/>
</dbReference>
<feature type="transmembrane region" description="Helical" evidence="15">
    <location>
        <begin position="150"/>
        <end position="168"/>
    </location>
</feature>
<comment type="caution">
    <text evidence="16">The sequence shown here is derived from an EMBL/GenBank/DDBJ whole genome shotgun (WGS) entry which is preliminary data.</text>
</comment>
<dbReference type="Gene3D" id="1.20.120.1760">
    <property type="match status" value="1"/>
</dbReference>
<evidence type="ECO:0000256" key="1">
    <source>
        <dbReference type="ARBA" id="ARBA00004141"/>
    </source>
</evidence>
<evidence type="ECO:0000313" key="16">
    <source>
        <dbReference type="EMBL" id="MZR30335.1"/>
    </source>
</evidence>
<evidence type="ECO:0000256" key="9">
    <source>
        <dbReference type="ARBA" id="ARBA00022989"/>
    </source>
</evidence>
<evidence type="ECO:0000256" key="3">
    <source>
        <dbReference type="ARBA" id="ARBA00005189"/>
    </source>
</evidence>
<dbReference type="FunFam" id="1.20.120.1760:FF:000033">
    <property type="entry name" value="CDP-alcohol phosphatidyltransferase"/>
    <property type="match status" value="1"/>
</dbReference>
<name>A0A6L8W5C9_9PROT</name>
<keyword evidence="11 15" id="KW-0472">Membrane</keyword>
<gene>
    <name evidence="16" type="ORF">GQE98_06760</name>
</gene>
<evidence type="ECO:0000256" key="10">
    <source>
        <dbReference type="ARBA" id="ARBA00023098"/>
    </source>
</evidence>
<evidence type="ECO:0000256" key="5">
    <source>
        <dbReference type="ARBA" id="ARBA00013170"/>
    </source>
</evidence>
<keyword evidence="12" id="KW-0594">Phospholipid biosynthesis</keyword>
<evidence type="ECO:0000256" key="12">
    <source>
        <dbReference type="ARBA" id="ARBA00023209"/>
    </source>
</evidence>
<dbReference type="Pfam" id="PF01066">
    <property type="entry name" value="CDP-OH_P_transf"/>
    <property type="match status" value="1"/>
</dbReference>
<dbReference type="EC" id="2.7.8.5" evidence="5"/>
<dbReference type="InterPro" id="IPR050324">
    <property type="entry name" value="CDP-alcohol_PTase-I"/>
</dbReference>
<dbReference type="GO" id="GO:0046474">
    <property type="term" value="P:glycerophospholipid biosynthetic process"/>
    <property type="evidence" value="ECO:0007669"/>
    <property type="project" value="TreeGrafter"/>
</dbReference>
<evidence type="ECO:0000256" key="2">
    <source>
        <dbReference type="ARBA" id="ARBA00005042"/>
    </source>
</evidence>
<keyword evidence="8 15" id="KW-0812">Transmembrane</keyword>
<sequence length="181" mass="19847">MNIPNIITLIRMIMVPIIVWLILANQMYAAFIVFLLAGVSDALDGMIAKQFNLITPLGTYLDPLADKILLVSIYVTLGIQQDLPSWLVILVVSRDILIVGAILLSFLLALNLAIVPSMLSKLNTFCQIILAAFVLGDKGLQTGFTEAIELTVYIVALTTVLSGLAYILQWSRQNSEKAQNL</sequence>
<dbReference type="AlphaFoldDB" id="A0A6L8W5C9"/>
<dbReference type="InterPro" id="IPR043130">
    <property type="entry name" value="CDP-OH_PTrfase_TM_dom"/>
</dbReference>
<protein>
    <recommendedName>
        <fullName evidence="6">CDP-diacylglycerol--glycerol-3-phosphate 3-phosphatidyltransferase</fullName>
        <ecNumber evidence="5">2.7.8.5</ecNumber>
    </recommendedName>
</protein>
<dbReference type="Proteomes" id="UP000476030">
    <property type="component" value="Unassembled WGS sequence"/>
</dbReference>
<evidence type="ECO:0000256" key="6">
    <source>
        <dbReference type="ARBA" id="ARBA00014944"/>
    </source>
</evidence>
<dbReference type="PANTHER" id="PTHR14269">
    <property type="entry name" value="CDP-DIACYLGLYCEROL--GLYCEROL-3-PHOSPHATE 3-PHOSPHATIDYLTRANSFERASE-RELATED"/>
    <property type="match status" value="1"/>
</dbReference>
<keyword evidence="10" id="KW-0443">Lipid metabolism</keyword>
<evidence type="ECO:0000256" key="13">
    <source>
        <dbReference type="ARBA" id="ARBA00023264"/>
    </source>
</evidence>
<dbReference type="InterPro" id="IPR004570">
    <property type="entry name" value="Phosphatidylglycerol_P_synth"/>
</dbReference>
<organism evidence="16 17">
    <name type="scientific">Sneathiella litorea</name>
    <dbReference type="NCBI Taxonomy" id="2606216"/>
    <lineage>
        <taxon>Bacteria</taxon>
        <taxon>Pseudomonadati</taxon>
        <taxon>Pseudomonadota</taxon>
        <taxon>Alphaproteobacteria</taxon>
        <taxon>Sneathiellales</taxon>
        <taxon>Sneathiellaceae</taxon>
        <taxon>Sneathiella</taxon>
    </lineage>
</organism>
<keyword evidence="13" id="KW-1208">Phospholipid metabolism</keyword>
<comment type="subcellular location">
    <subcellularLocation>
        <location evidence="1">Membrane</location>
        <topology evidence="1">Multi-pass membrane protein</topology>
    </subcellularLocation>
</comment>
<dbReference type="GO" id="GO:0016020">
    <property type="term" value="C:membrane"/>
    <property type="evidence" value="ECO:0007669"/>
    <property type="project" value="UniProtKB-SubCell"/>
</dbReference>
<comment type="pathway">
    <text evidence="2">Phospholipid metabolism; phosphatidylglycerol biosynthesis; phosphatidylglycerol from CDP-diacylglycerol: step 1/2.</text>
</comment>